<sequence length="304" mass="29461">MTTDDASGVWHDRGVQPRPRSEPLGSEPLGDASITEGASLVTSAATVAGVTALVGGAVLGGAAFAGPLPYAIAILLAQLALVGAWCLVTRPPGTRGTAVVGVLTAIAADAVALATGERGAGGLVAVLACAFGATTFTQLARGVKRRNVTEAFGSTLTMAVAVIALAATVALRQAENPDLVALIVAAAAVAMVIARLADLVLPRPAAHRDVPRGVVGLALGSAVAAGASALAVQLGLNLALGPATLVGWLVGTAAVLADLGVDFARAGRIAAGGRPTGGLAGPALGPLVALAVAAPIGYLAGLTL</sequence>
<keyword evidence="2" id="KW-1133">Transmembrane helix</keyword>
<keyword evidence="2" id="KW-0472">Membrane</keyword>
<reference evidence="3 4" key="1">
    <citation type="submission" date="2016-11" db="EMBL/GenBank/DDBJ databases">
        <authorList>
            <person name="Jaros S."/>
            <person name="Januszkiewicz K."/>
            <person name="Wedrychowicz H."/>
        </authorList>
    </citation>
    <scope>NUCLEOTIDE SEQUENCE [LARGE SCALE GENOMIC DNA]</scope>
    <source>
        <strain evidence="3 4">DSM 46144</strain>
    </source>
</reference>
<dbReference type="AlphaFoldDB" id="A0A1M7RHR7"/>
<gene>
    <name evidence="3" type="ORF">SAMN05443668_112215</name>
</gene>
<evidence type="ECO:0000313" key="3">
    <source>
        <dbReference type="EMBL" id="SHN45701.1"/>
    </source>
</evidence>
<organism evidence="3 4">
    <name type="scientific">Cryptosporangium aurantiacum</name>
    <dbReference type="NCBI Taxonomy" id="134849"/>
    <lineage>
        <taxon>Bacteria</taxon>
        <taxon>Bacillati</taxon>
        <taxon>Actinomycetota</taxon>
        <taxon>Actinomycetes</taxon>
        <taxon>Cryptosporangiales</taxon>
        <taxon>Cryptosporangiaceae</taxon>
        <taxon>Cryptosporangium</taxon>
    </lineage>
</organism>
<protein>
    <recommendedName>
        <fullName evidence="5">CDP-diglyceride synthetase</fullName>
    </recommendedName>
</protein>
<evidence type="ECO:0000256" key="1">
    <source>
        <dbReference type="SAM" id="MobiDB-lite"/>
    </source>
</evidence>
<accession>A0A1M7RHR7</accession>
<proteinExistence type="predicted"/>
<feature type="transmembrane region" description="Helical" evidence="2">
    <location>
        <begin position="40"/>
        <end position="64"/>
    </location>
</feature>
<evidence type="ECO:0000313" key="4">
    <source>
        <dbReference type="Proteomes" id="UP000184440"/>
    </source>
</evidence>
<keyword evidence="2" id="KW-0812">Transmembrane</keyword>
<feature type="transmembrane region" description="Helical" evidence="2">
    <location>
        <begin position="151"/>
        <end position="173"/>
    </location>
</feature>
<feature type="transmembrane region" description="Helical" evidence="2">
    <location>
        <begin position="70"/>
        <end position="89"/>
    </location>
</feature>
<dbReference type="EMBL" id="FRCS01000012">
    <property type="protein sequence ID" value="SHN45701.1"/>
    <property type="molecule type" value="Genomic_DNA"/>
</dbReference>
<evidence type="ECO:0008006" key="5">
    <source>
        <dbReference type="Google" id="ProtNLM"/>
    </source>
</evidence>
<dbReference type="Proteomes" id="UP000184440">
    <property type="component" value="Unassembled WGS sequence"/>
</dbReference>
<evidence type="ECO:0000256" key="2">
    <source>
        <dbReference type="SAM" id="Phobius"/>
    </source>
</evidence>
<feature type="transmembrane region" description="Helical" evidence="2">
    <location>
        <begin position="96"/>
        <end position="114"/>
    </location>
</feature>
<feature type="transmembrane region" description="Helical" evidence="2">
    <location>
        <begin position="238"/>
        <end position="259"/>
    </location>
</feature>
<feature type="transmembrane region" description="Helical" evidence="2">
    <location>
        <begin position="120"/>
        <end position="139"/>
    </location>
</feature>
<keyword evidence="4" id="KW-1185">Reference proteome</keyword>
<dbReference type="STRING" id="134849.SAMN05443668_112215"/>
<feature type="transmembrane region" description="Helical" evidence="2">
    <location>
        <begin position="213"/>
        <end position="232"/>
    </location>
</feature>
<name>A0A1M7RHR7_9ACTN</name>
<feature type="region of interest" description="Disordered" evidence="1">
    <location>
        <begin position="1"/>
        <end position="29"/>
    </location>
</feature>
<feature type="transmembrane region" description="Helical" evidence="2">
    <location>
        <begin position="279"/>
        <end position="300"/>
    </location>
</feature>
<feature type="compositionally biased region" description="Basic and acidic residues" evidence="1">
    <location>
        <begin position="10"/>
        <end position="21"/>
    </location>
</feature>
<feature type="transmembrane region" description="Helical" evidence="2">
    <location>
        <begin position="179"/>
        <end position="201"/>
    </location>
</feature>